<organism evidence="2 3">
    <name type="scientific">Lignipirellula cremea</name>
    <dbReference type="NCBI Taxonomy" id="2528010"/>
    <lineage>
        <taxon>Bacteria</taxon>
        <taxon>Pseudomonadati</taxon>
        <taxon>Planctomycetota</taxon>
        <taxon>Planctomycetia</taxon>
        <taxon>Pirellulales</taxon>
        <taxon>Pirellulaceae</taxon>
        <taxon>Lignipirellula</taxon>
    </lineage>
</organism>
<proteinExistence type="predicted"/>
<evidence type="ECO:0000313" key="2">
    <source>
        <dbReference type="EMBL" id="QDU94802.1"/>
    </source>
</evidence>
<accession>A0A518DSI2</accession>
<dbReference type="KEGG" id="lcre:Pla8534_26090"/>
<evidence type="ECO:0000313" key="3">
    <source>
        <dbReference type="Proteomes" id="UP000317648"/>
    </source>
</evidence>
<sequence length="124" mass="13987">MESSEIQYSNHSGSRVAIVHLPSVCGNRLVHLSQISQDGWVIRDYLAGQMLRRSPPPNPSYSLKTLADIEALVTDSEIPPYFKHEEIPDWTVYLRLRSMALLRGNAPDTGHKPDSTFGEWQPLT</sequence>
<dbReference type="EMBL" id="CP036433">
    <property type="protein sequence ID" value="QDU94802.1"/>
    <property type="molecule type" value="Genomic_DNA"/>
</dbReference>
<name>A0A518DSI2_9BACT</name>
<dbReference type="AlphaFoldDB" id="A0A518DSI2"/>
<gene>
    <name evidence="2" type="ORF">Pla8534_26090</name>
</gene>
<evidence type="ECO:0000256" key="1">
    <source>
        <dbReference type="SAM" id="MobiDB-lite"/>
    </source>
</evidence>
<dbReference type="Proteomes" id="UP000317648">
    <property type="component" value="Chromosome"/>
</dbReference>
<feature type="region of interest" description="Disordered" evidence="1">
    <location>
        <begin position="104"/>
        <end position="124"/>
    </location>
</feature>
<keyword evidence="3" id="KW-1185">Reference proteome</keyword>
<protein>
    <submittedName>
        <fullName evidence="2">Uncharacterized protein</fullName>
    </submittedName>
</protein>
<reference evidence="2 3" key="1">
    <citation type="submission" date="2019-02" db="EMBL/GenBank/DDBJ databases">
        <title>Deep-cultivation of Planctomycetes and their phenomic and genomic characterization uncovers novel biology.</title>
        <authorList>
            <person name="Wiegand S."/>
            <person name="Jogler M."/>
            <person name="Boedeker C."/>
            <person name="Pinto D."/>
            <person name="Vollmers J."/>
            <person name="Rivas-Marin E."/>
            <person name="Kohn T."/>
            <person name="Peeters S.H."/>
            <person name="Heuer A."/>
            <person name="Rast P."/>
            <person name="Oberbeckmann S."/>
            <person name="Bunk B."/>
            <person name="Jeske O."/>
            <person name="Meyerdierks A."/>
            <person name="Storesund J.E."/>
            <person name="Kallscheuer N."/>
            <person name="Luecker S."/>
            <person name="Lage O.M."/>
            <person name="Pohl T."/>
            <person name="Merkel B.J."/>
            <person name="Hornburger P."/>
            <person name="Mueller R.-W."/>
            <person name="Bruemmer F."/>
            <person name="Labrenz M."/>
            <person name="Spormann A.M."/>
            <person name="Op den Camp H."/>
            <person name="Overmann J."/>
            <person name="Amann R."/>
            <person name="Jetten M.S.M."/>
            <person name="Mascher T."/>
            <person name="Medema M.H."/>
            <person name="Devos D.P."/>
            <person name="Kaster A.-K."/>
            <person name="Ovreas L."/>
            <person name="Rohde M."/>
            <person name="Galperin M.Y."/>
            <person name="Jogler C."/>
        </authorList>
    </citation>
    <scope>NUCLEOTIDE SEQUENCE [LARGE SCALE GENOMIC DNA]</scope>
    <source>
        <strain evidence="2 3">Pla85_3_4</strain>
    </source>
</reference>